<dbReference type="CDD" id="cd16833">
    <property type="entry name" value="YfiH"/>
    <property type="match status" value="1"/>
</dbReference>
<keyword evidence="6" id="KW-0378">Hydrolase</keyword>
<evidence type="ECO:0000256" key="11">
    <source>
        <dbReference type="RuleBase" id="RU361274"/>
    </source>
</evidence>
<keyword evidence="4" id="KW-0808">Transferase</keyword>
<evidence type="ECO:0000313" key="12">
    <source>
        <dbReference type="EMBL" id="AZR73024.1"/>
    </source>
</evidence>
<dbReference type="PANTHER" id="PTHR30616">
    <property type="entry name" value="UNCHARACTERIZED PROTEIN YFIH"/>
    <property type="match status" value="1"/>
</dbReference>
<dbReference type="OrthoDB" id="4279at2"/>
<dbReference type="GO" id="GO:0005507">
    <property type="term" value="F:copper ion binding"/>
    <property type="evidence" value="ECO:0007669"/>
    <property type="project" value="TreeGrafter"/>
</dbReference>
<evidence type="ECO:0000256" key="3">
    <source>
        <dbReference type="ARBA" id="ARBA00007353"/>
    </source>
</evidence>
<evidence type="ECO:0000256" key="9">
    <source>
        <dbReference type="ARBA" id="ARBA00048968"/>
    </source>
</evidence>
<dbReference type="PANTHER" id="PTHR30616:SF2">
    <property type="entry name" value="PURINE NUCLEOSIDE PHOSPHORYLASE LACC1"/>
    <property type="match status" value="1"/>
</dbReference>
<dbReference type="Pfam" id="PF02578">
    <property type="entry name" value="Cu-oxidase_4"/>
    <property type="match status" value="1"/>
</dbReference>
<dbReference type="RefSeq" id="WP_127016354.1">
    <property type="nucleotide sequence ID" value="NZ_CP016379.1"/>
</dbReference>
<accession>A0A3S9SXS8</accession>
<protein>
    <recommendedName>
        <fullName evidence="11">Purine nucleoside phosphorylase</fullName>
    </recommendedName>
</protein>
<proteinExistence type="inferred from homology"/>
<gene>
    <name evidence="12" type="ORF">BBF96_06200</name>
</gene>
<keyword evidence="5" id="KW-0479">Metal-binding</keyword>
<comment type="similarity">
    <text evidence="3 11">Belongs to the purine nucleoside phosphorylase YfiH/LACC1 family.</text>
</comment>
<comment type="catalytic activity">
    <reaction evidence="9">
        <text>adenosine + phosphate = alpha-D-ribose 1-phosphate + adenine</text>
        <dbReference type="Rhea" id="RHEA:27642"/>
        <dbReference type="ChEBI" id="CHEBI:16335"/>
        <dbReference type="ChEBI" id="CHEBI:16708"/>
        <dbReference type="ChEBI" id="CHEBI:43474"/>
        <dbReference type="ChEBI" id="CHEBI:57720"/>
        <dbReference type="EC" id="2.4.2.1"/>
    </reaction>
    <physiologicalReaction direction="left-to-right" evidence="9">
        <dbReference type="Rhea" id="RHEA:27643"/>
    </physiologicalReaction>
</comment>
<dbReference type="InterPro" id="IPR011324">
    <property type="entry name" value="Cytotoxic_necrot_fac-like_cat"/>
</dbReference>
<evidence type="ECO:0000256" key="5">
    <source>
        <dbReference type="ARBA" id="ARBA00022723"/>
    </source>
</evidence>
<name>A0A3S9SXS8_9FIRM</name>
<keyword evidence="7" id="KW-0862">Zinc</keyword>
<evidence type="ECO:0000256" key="2">
    <source>
        <dbReference type="ARBA" id="ARBA00003215"/>
    </source>
</evidence>
<evidence type="ECO:0000256" key="7">
    <source>
        <dbReference type="ARBA" id="ARBA00022833"/>
    </source>
</evidence>
<dbReference type="SUPFAM" id="SSF64438">
    <property type="entry name" value="CNF1/YfiH-like putative cysteine hydrolases"/>
    <property type="match status" value="1"/>
</dbReference>
<dbReference type="NCBIfam" id="TIGR00726">
    <property type="entry name" value="peptidoglycan editing factor PgeF"/>
    <property type="match status" value="1"/>
</dbReference>
<dbReference type="AlphaFoldDB" id="A0A3S9SXS8"/>
<dbReference type="Gene3D" id="3.60.140.10">
    <property type="entry name" value="CNF1/YfiH-like putative cysteine hydrolases"/>
    <property type="match status" value="1"/>
</dbReference>
<keyword evidence="13" id="KW-1185">Reference proteome</keyword>
<evidence type="ECO:0000256" key="6">
    <source>
        <dbReference type="ARBA" id="ARBA00022801"/>
    </source>
</evidence>
<evidence type="ECO:0000256" key="10">
    <source>
        <dbReference type="ARBA" id="ARBA00049893"/>
    </source>
</evidence>
<comment type="catalytic activity">
    <reaction evidence="1">
        <text>inosine + phosphate = alpha-D-ribose 1-phosphate + hypoxanthine</text>
        <dbReference type="Rhea" id="RHEA:27646"/>
        <dbReference type="ChEBI" id="CHEBI:17368"/>
        <dbReference type="ChEBI" id="CHEBI:17596"/>
        <dbReference type="ChEBI" id="CHEBI:43474"/>
        <dbReference type="ChEBI" id="CHEBI:57720"/>
        <dbReference type="EC" id="2.4.2.1"/>
    </reaction>
    <physiologicalReaction direction="left-to-right" evidence="1">
        <dbReference type="Rhea" id="RHEA:27647"/>
    </physiologicalReaction>
</comment>
<dbReference type="GO" id="GO:0017061">
    <property type="term" value="F:S-methyl-5-thioadenosine phosphorylase activity"/>
    <property type="evidence" value="ECO:0007669"/>
    <property type="project" value="UniProtKB-EC"/>
</dbReference>
<reference evidence="12 13" key="1">
    <citation type="submission" date="2016-07" db="EMBL/GenBank/DDBJ databases">
        <title>Genome and transcriptome analysis of iron-reducing fermentative bacteria Anoxybacter fermentans.</title>
        <authorList>
            <person name="Zeng X."/>
            <person name="Shao Z."/>
        </authorList>
    </citation>
    <scope>NUCLEOTIDE SEQUENCE [LARGE SCALE GENOMIC DNA]</scope>
    <source>
        <strain evidence="12 13">DY22613</strain>
    </source>
</reference>
<evidence type="ECO:0000313" key="13">
    <source>
        <dbReference type="Proteomes" id="UP000267250"/>
    </source>
</evidence>
<dbReference type="InterPro" id="IPR003730">
    <property type="entry name" value="Cu_polyphenol_OxRdtase"/>
</dbReference>
<dbReference type="EMBL" id="CP016379">
    <property type="protein sequence ID" value="AZR73024.1"/>
    <property type="molecule type" value="Genomic_DNA"/>
</dbReference>
<organism evidence="12 13">
    <name type="scientific">Anoxybacter fermentans</name>
    <dbReference type="NCBI Taxonomy" id="1323375"/>
    <lineage>
        <taxon>Bacteria</taxon>
        <taxon>Bacillati</taxon>
        <taxon>Bacillota</taxon>
        <taxon>Clostridia</taxon>
        <taxon>Halanaerobiales</taxon>
        <taxon>Anoxybacter</taxon>
    </lineage>
</organism>
<evidence type="ECO:0000256" key="4">
    <source>
        <dbReference type="ARBA" id="ARBA00022679"/>
    </source>
</evidence>
<dbReference type="GO" id="GO:0016787">
    <property type="term" value="F:hydrolase activity"/>
    <property type="evidence" value="ECO:0007669"/>
    <property type="project" value="UniProtKB-KW"/>
</dbReference>
<evidence type="ECO:0000256" key="8">
    <source>
        <dbReference type="ARBA" id="ARBA00047989"/>
    </source>
</evidence>
<comment type="catalytic activity">
    <reaction evidence="8">
        <text>adenosine + H2O + H(+) = inosine + NH4(+)</text>
        <dbReference type="Rhea" id="RHEA:24408"/>
        <dbReference type="ChEBI" id="CHEBI:15377"/>
        <dbReference type="ChEBI" id="CHEBI:15378"/>
        <dbReference type="ChEBI" id="CHEBI:16335"/>
        <dbReference type="ChEBI" id="CHEBI:17596"/>
        <dbReference type="ChEBI" id="CHEBI:28938"/>
        <dbReference type="EC" id="3.5.4.4"/>
    </reaction>
    <physiologicalReaction direction="left-to-right" evidence="8">
        <dbReference type="Rhea" id="RHEA:24409"/>
    </physiologicalReaction>
</comment>
<dbReference type="Proteomes" id="UP000267250">
    <property type="component" value="Chromosome"/>
</dbReference>
<sequence length="271" mass="30326">MKLLKKDGVQWLIFEHFAKYDFVVHGFSTRIGGVSNPPFITLNLAFHVGDDPKAVIENRKRFCQVLGLQLKDLTAGEQVHGDKIRVVTGKDRGSGAFEYDTAFPCTDGFITNEPGVVLSSYYADCVPLYILDPIQKAVGLAHAGWKGTVKRIGARIIEAMSKNFGTRAEDCLIGIGPSIGPCCYEVDEHVINPLRVEFPYWEELVEVKENGRWNLNLWEINRRVFIETGVKPEQIETSGLCTSCRTDLFFSYRAEGGKTGRMASIIMLKDN</sequence>
<dbReference type="KEGG" id="aft:BBF96_06200"/>
<dbReference type="InterPro" id="IPR038371">
    <property type="entry name" value="Cu_polyphenol_OxRdtase_sf"/>
</dbReference>
<comment type="catalytic activity">
    <reaction evidence="10">
        <text>S-methyl-5'-thioadenosine + phosphate = 5-(methylsulfanyl)-alpha-D-ribose 1-phosphate + adenine</text>
        <dbReference type="Rhea" id="RHEA:11852"/>
        <dbReference type="ChEBI" id="CHEBI:16708"/>
        <dbReference type="ChEBI" id="CHEBI:17509"/>
        <dbReference type="ChEBI" id="CHEBI:43474"/>
        <dbReference type="ChEBI" id="CHEBI:58533"/>
        <dbReference type="EC" id="2.4.2.28"/>
    </reaction>
    <physiologicalReaction direction="left-to-right" evidence="10">
        <dbReference type="Rhea" id="RHEA:11853"/>
    </physiologicalReaction>
</comment>
<evidence type="ECO:0000256" key="1">
    <source>
        <dbReference type="ARBA" id="ARBA00000553"/>
    </source>
</evidence>
<comment type="function">
    <text evidence="2">Purine nucleoside enzyme that catalyzes the phosphorolysis of adenosine and inosine nucleosides, yielding D-ribose 1-phosphate and the respective free bases, adenine and hypoxanthine. Also catalyzes the phosphorolysis of S-methyl-5'-thioadenosine into adenine and S-methyl-5-thio-alpha-D-ribose 1-phosphate. Also has adenosine deaminase activity.</text>
</comment>